<evidence type="ECO:0000259" key="2">
    <source>
        <dbReference type="PROSITE" id="PS50132"/>
    </source>
</evidence>
<feature type="region of interest" description="Disordered" evidence="1">
    <location>
        <begin position="966"/>
        <end position="1044"/>
    </location>
</feature>
<feature type="compositionally biased region" description="Basic and acidic residues" evidence="1">
    <location>
        <begin position="1294"/>
        <end position="1303"/>
    </location>
</feature>
<keyword evidence="4" id="KW-1185">Reference proteome</keyword>
<feature type="compositionally biased region" description="Pro residues" evidence="1">
    <location>
        <begin position="1335"/>
        <end position="1357"/>
    </location>
</feature>
<dbReference type="InterPro" id="IPR044926">
    <property type="entry name" value="RGS_subdomain_2"/>
</dbReference>
<feature type="region of interest" description="Disordered" evidence="1">
    <location>
        <begin position="628"/>
        <end position="656"/>
    </location>
</feature>
<reference evidence="3" key="1">
    <citation type="submission" date="2022-07" db="EMBL/GenBank/DDBJ databases">
        <title>Phylogenomic reconstructions and comparative analyses of Kickxellomycotina fungi.</title>
        <authorList>
            <person name="Reynolds N.K."/>
            <person name="Stajich J.E."/>
            <person name="Barry K."/>
            <person name="Grigoriev I.V."/>
            <person name="Crous P."/>
            <person name="Smith M.E."/>
        </authorList>
    </citation>
    <scope>NUCLEOTIDE SEQUENCE</scope>
    <source>
        <strain evidence="3">CBS 109367</strain>
    </source>
</reference>
<evidence type="ECO:0000256" key="1">
    <source>
        <dbReference type="SAM" id="MobiDB-lite"/>
    </source>
</evidence>
<feature type="region of interest" description="Disordered" evidence="1">
    <location>
        <begin position="710"/>
        <end position="748"/>
    </location>
</feature>
<feature type="region of interest" description="Disordered" evidence="1">
    <location>
        <begin position="1729"/>
        <end position="1753"/>
    </location>
</feature>
<dbReference type="InterPro" id="IPR036305">
    <property type="entry name" value="RGS_sf"/>
</dbReference>
<gene>
    <name evidence="3" type="ORF">IWW39_003191</name>
</gene>
<evidence type="ECO:0000313" key="4">
    <source>
        <dbReference type="Proteomes" id="UP001151516"/>
    </source>
</evidence>
<dbReference type="EMBL" id="JANBTX010000084">
    <property type="protein sequence ID" value="KAJ2687067.1"/>
    <property type="molecule type" value="Genomic_DNA"/>
</dbReference>
<feature type="region of interest" description="Disordered" evidence="1">
    <location>
        <begin position="567"/>
        <end position="588"/>
    </location>
</feature>
<feature type="region of interest" description="Disordered" evidence="1">
    <location>
        <begin position="1294"/>
        <end position="1406"/>
    </location>
</feature>
<dbReference type="Proteomes" id="UP001151516">
    <property type="component" value="Unassembled WGS sequence"/>
</dbReference>
<feature type="compositionally biased region" description="Polar residues" evidence="1">
    <location>
        <begin position="824"/>
        <end position="833"/>
    </location>
</feature>
<feature type="compositionally biased region" description="Low complexity" evidence="1">
    <location>
        <begin position="834"/>
        <end position="843"/>
    </location>
</feature>
<dbReference type="PROSITE" id="PS50132">
    <property type="entry name" value="RGS"/>
    <property type="match status" value="1"/>
</dbReference>
<proteinExistence type="predicted"/>
<dbReference type="Pfam" id="PF00615">
    <property type="entry name" value="RGS"/>
    <property type="match status" value="1"/>
</dbReference>
<organism evidence="3 4">
    <name type="scientific">Coemansia spiralis</name>
    <dbReference type="NCBI Taxonomy" id="417178"/>
    <lineage>
        <taxon>Eukaryota</taxon>
        <taxon>Fungi</taxon>
        <taxon>Fungi incertae sedis</taxon>
        <taxon>Zoopagomycota</taxon>
        <taxon>Kickxellomycotina</taxon>
        <taxon>Kickxellomycetes</taxon>
        <taxon>Kickxellales</taxon>
        <taxon>Kickxellaceae</taxon>
        <taxon>Coemansia</taxon>
    </lineage>
</organism>
<dbReference type="SUPFAM" id="SSF48097">
    <property type="entry name" value="Regulator of G-protein signaling, RGS"/>
    <property type="match status" value="1"/>
</dbReference>
<feature type="region of interest" description="Disordered" evidence="1">
    <location>
        <begin position="1"/>
        <end position="39"/>
    </location>
</feature>
<accession>A0A9W8GLP2</accession>
<feature type="region of interest" description="Disordered" evidence="1">
    <location>
        <begin position="1244"/>
        <end position="1273"/>
    </location>
</feature>
<dbReference type="SMART" id="SM00315">
    <property type="entry name" value="RGS"/>
    <property type="match status" value="1"/>
</dbReference>
<sequence length="1768" mass="191068">MANLVSALSTHRPAAGASPSTARRYLAEPNNMDASPLLGKREYEDDTALRPTAAEQEDIALLIRVVALVDNNNNNHSGVGLANHSLHNQITASQSRPDGHQWSSQLNLFSPLVLAPTAANTPSPAAATIVAGDMQPQPAHSFVMRVGLRKTTVEDLARAIEATYSSQPLAPGILHCAALFQGDQPLLFGSRVRDVLRENDFVIVYGSIGESNTSRLPRRRSDIGSDVPCSGNMRVPPTLGADSINMSYVSLVAPVSSLLSIAIPSSPSAVAAHQTLAAADMTRVGELVAQAPLKARFINVLIHPVLLRGFLEFCALPSELALESLLFVLDVERFRHVQPSMARLLANYIYLSYVAPSAPLRINVSGQMRDRIPWPFLPGWEYNPWVFDEILASVGFTLKKHTLLRFERSPVGLAALMDSEGFSAAEYTKALRFDLEFDPMVAIADMFEPDIDVVIWVNDLDFDSSGTRLVTSLTQLAPGFRQQLLERVCAQFVDQHRASALCDGYFHLVTHIKPLQKQRRIKKTRKIRNFFGDNPHEALLRQQLMAVVPPSSQVSAARAAAELMARKKSTEVRRRAGAGRHCRHDSATSSVLAEQQLLAIDSDSDLGEEHAHGWATKAMMVVGPDTQRVRSWSDSDDDSDDSNANGGQWTPDEYAAKDEGKSQFTPLVEAATADTVTASTTTSRRGLGVYGNDQVLCRALSMIGVSQLDSQESSSSAQSSPCDSPAQRAPLIASDSPGNAHLDTPPLQPLMAPQAPFSYSVYSAHAHSLPSSIGRADGRGFERKKRVNRLREFFGRSDAAPSNPSPQPASALLMAGVNSRHSHGNGQSDAWNDTTRSTISTSTSEDHTCDKSAGLSAEQRNLLVRRRRKLNALLGEQVEETIVGHGSNNSMEHVMSTPEPSSTAPSTLSSINSARVGRPQSQLLESSSLMGDISEEQRTRARWRRNKLVAMLGDVPTGVTTVYRTDFAAQNKSDSEEVDDDDDIGDGRRQPRCSLPQQHRQRARKLRHFFGQSLEPDSIARQTNSPRHSGKNRTQLTPVSETPEPLVHAAATPISDVISDIVSDGTEETSSYEFIPLKSGPPPCDSAAWEHIDSLAAALPDLQPPNRAQFWVTTSSASSPESQASVLTSEKTNRRASLIASLRARKASIIGSIKRATPSTASLVGVGHNSPQTLPLPRSLLASKNAEPLHGLANIGKSQGVVGPPLSVKPLSPLPPISPNNFQASFDRGMALREVVAVAEYISSTSSPHPVPQTQPPPPPRVSSAVACTDRSAHDHRRVIASALLASNRLDSRSRPALDEARVPRPIQPKTVHWFDSPQVSTRRQNPSKIYPGRHPQPPPQPAAFVPLPPCPPPPPNSAKTSLDLSMSIVLRSPSSTKPSIKSPIASPRPAPATAQPPPPPPRMALTHKASITAVGGHAHSSNKPAKPIAASAVTVLPQAQSAVPCYNNIVTIRPRRSHSFAIHRKLDNASVGRKRSHTIGSGRQAASRLEVQAKDGDTDAMPLADKPSRRVQSMIVATQVTSDGKQMRSRCVTVIPLRLELQRLLAAKLASMGKPHSVTPFRISATTGLNTIRELDEFMGSVPEQTPAASAPGMSRMQSIQLTTDALCAASNAHSRPSSSLPDVPVKQPRAVARGRSKSWQLPNVAVVKHSHRRRPRSQSCPAKIVVTRFKRAVPPIQPAVARYLSSANASRSPNTSPTRRGLVHMSAPYHRISLALLSRPATTVSSNRLDGRLSLGNQTTRLNSSLPPPSSLRRFASVDTKLATKK</sequence>
<protein>
    <recommendedName>
        <fullName evidence="2">RGS domain-containing protein</fullName>
    </recommendedName>
</protein>
<feature type="region of interest" description="Disordered" evidence="1">
    <location>
        <begin position="820"/>
        <end position="853"/>
    </location>
</feature>
<dbReference type="Gene3D" id="1.10.167.10">
    <property type="entry name" value="Regulator of G-protein Signalling 4, domain 2"/>
    <property type="match status" value="1"/>
</dbReference>
<feature type="compositionally biased region" description="Polar residues" evidence="1">
    <location>
        <begin position="1020"/>
        <end position="1040"/>
    </location>
</feature>
<feature type="compositionally biased region" description="Pro residues" evidence="1">
    <location>
        <begin position="1387"/>
        <end position="1403"/>
    </location>
</feature>
<feature type="region of interest" description="Disordered" evidence="1">
    <location>
        <begin position="887"/>
        <end position="912"/>
    </location>
</feature>
<dbReference type="PANTHER" id="PTHR24216">
    <property type="entry name" value="PAXILLIN-RELATED"/>
    <property type="match status" value="1"/>
</dbReference>
<feature type="compositionally biased region" description="Low complexity" evidence="1">
    <location>
        <begin position="896"/>
        <end position="912"/>
    </location>
</feature>
<feature type="compositionally biased region" description="Low complexity" evidence="1">
    <location>
        <begin position="710"/>
        <end position="727"/>
    </location>
</feature>
<dbReference type="InterPro" id="IPR016137">
    <property type="entry name" value="RGS"/>
</dbReference>
<dbReference type="OrthoDB" id="196547at2759"/>
<feature type="compositionally biased region" description="Pro residues" evidence="1">
    <location>
        <begin position="1249"/>
        <end position="1261"/>
    </location>
</feature>
<dbReference type="CDD" id="cd07440">
    <property type="entry name" value="RGS"/>
    <property type="match status" value="1"/>
</dbReference>
<feature type="compositionally biased region" description="Low complexity" evidence="1">
    <location>
        <begin position="1372"/>
        <end position="1386"/>
    </location>
</feature>
<comment type="caution">
    <text evidence="3">The sequence shown here is derived from an EMBL/GenBank/DDBJ whole genome shotgun (WGS) entry which is preliminary data.</text>
</comment>
<evidence type="ECO:0000313" key="3">
    <source>
        <dbReference type="EMBL" id="KAJ2687067.1"/>
    </source>
</evidence>
<feature type="compositionally biased region" description="Polar residues" evidence="1">
    <location>
        <begin position="1318"/>
        <end position="1328"/>
    </location>
</feature>
<dbReference type="PANTHER" id="PTHR24216:SF65">
    <property type="entry name" value="PAXILLIN-LIKE PROTEIN 1"/>
    <property type="match status" value="1"/>
</dbReference>
<feature type="compositionally biased region" description="Basic residues" evidence="1">
    <location>
        <begin position="999"/>
        <end position="1008"/>
    </location>
</feature>
<name>A0A9W8GLP2_9FUNG</name>
<feature type="domain" description="RGS" evidence="2">
    <location>
        <begin position="296"/>
        <end position="409"/>
    </location>
</feature>